<accession>A0A2V4MS53</accession>
<evidence type="ECO:0000256" key="1">
    <source>
        <dbReference type="ARBA" id="ARBA00022691"/>
    </source>
</evidence>
<keyword evidence="2" id="KW-0479">Metal-binding</keyword>
<dbReference type="Gene3D" id="3.20.20.70">
    <property type="entry name" value="Aldolase class I"/>
    <property type="match status" value="1"/>
</dbReference>
<dbReference type="PROSITE" id="PS51918">
    <property type="entry name" value="RADICAL_SAM"/>
    <property type="match status" value="1"/>
</dbReference>
<dbReference type="OrthoDB" id="9782387at2"/>
<dbReference type="GO" id="GO:0003824">
    <property type="term" value="F:catalytic activity"/>
    <property type="evidence" value="ECO:0007669"/>
    <property type="project" value="InterPro"/>
</dbReference>
<dbReference type="CDD" id="cd01335">
    <property type="entry name" value="Radical_SAM"/>
    <property type="match status" value="1"/>
</dbReference>
<dbReference type="PANTHER" id="PTHR11228:SF7">
    <property type="entry name" value="PQQA PEPTIDE CYCLASE"/>
    <property type="match status" value="1"/>
</dbReference>
<keyword evidence="7" id="KW-1185">Reference proteome</keyword>
<reference evidence="6 7" key="1">
    <citation type="submission" date="2018-03" db="EMBL/GenBank/DDBJ databases">
        <title>Bioinformatic expansion and discovery of thiopeptide antibiotics.</title>
        <authorList>
            <person name="Schwalen C.J."/>
            <person name="Hudson G.A."/>
            <person name="Mitchell D.A."/>
        </authorList>
    </citation>
    <scope>NUCLEOTIDE SEQUENCE [LARGE SCALE GENOMIC DNA]</scope>
    <source>
        <strain evidence="6 7">ATCC 21389</strain>
    </source>
</reference>
<dbReference type="InterPro" id="IPR007197">
    <property type="entry name" value="rSAM"/>
</dbReference>
<evidence type="ECO:0000313" key="7">
    <source>
        <dbReference type="Proteomes" id="UP000248039"/>
    </source>
</evidence>
<evidence type="ECO:0000313" key="6">
    <source>
        <dbReference type="EMBL" id="PYC63046.1"/>
    </source>
</evidence>
<dbReference type="InterPro" id="IPR050377">
    <property type="entry name" value="Radical_SAM_PqqE_MftC-like"/>
</dbReference>
<evidence type="ECO:0000256" key="2">
    <source>
        <dbReference type="ARBA" id="ARBA00022723"/>
    </source>
</evidence>
<dbReference type="Pfam" id="PF04055">
    <property type="entry name" value="Radical_SAM"/>
    <property type="match status" value="1"/>
</dbReference>
<feature type="domain" description="Radical SAM core" evidence="5">
    <location>
        <begin position="1"/>
        <end position="168"/>
    </location>
</feature>
<feature type="non-terminal residue" evidence="6">
    <location>
        <position position="1"/>
    </location>
</feature>
<evidence type="ECO:0000256" key="4">
    <source>
        <dbReference type="ARBA" id="ARBA00023014"/>
    </source>
</evidence>
<dbReference type="EMBL" id="PYBW01000267">
    <property type="protein sequence ID" value="PYC63046.1"/>
    <property type="molecule type" value="Genomic_DNA"/>
</dbReference>
<dbReference type="PANTHER" id="PTHR11228">
    <property type="entry name" value="RADICAL SAM DOMAIN PROTEIN"/>
    <property type="match status" value="1"/>
</dbReference>
<keyword evidence="3" id="KW-0408">Iron</keyword>
<protein>
    <recommendedName>
        <fullName evidence="5">Radical SAM core domain-containing protein</fullName>
    </recommendedName>
</protein>
<dbReference type="GO" id="GO:0046872">
    <property type="term" value="F:metal ion binding"/>
    <property type="evidence" value="ECO:0007669"/>
    <property type="project" value="UniProtKB-KW"/>
</dbReference>
<proteinExistence type="predicted"/>
<dbReference type="GO" id="GO:0051536">
    <property type="term" value="F:iron-sulfur cluster binding"/>
    <property type="evidence" value="ECO:0007669"/>
    <property type="project" value="UniProtKB-KW"/>
</dbReference>
<evidence type="ECO:0000259" key="5">
    <source>
        <dbReference type="PROSITE" id="PS51918"/>
    </source>
</evidence>
<evidence type="ECO:0000256" key="3">
    <source>
        <dbReference type="ARBA" id="ARBA00023004"/>
    </source>
</evidence>
<comment type="caution">
    <text evidence="6">The sequence shown here is derived from an EMBL/GenBank/DDBJ whole genome shotgun (WGS) entry which is preliminary data.</text>
</comment>
<name>A0A2V4MS53_9ACTN</name>
<dbReference type="InterPro" id="IPR058240">
    <property type="entry name" value="rSAM_sf"/>
</dbReference>
<dbReference type="SUPFAM" id="SSF102114">
    <property type="entry name" value="Radical SAM enzymes"/>
    <property type="match status" value="1"/>
</dbReference>
<keyword evidence="4" id="KW-0411">Iron-sulfur</keyword>
<keyword evidence="1" id="KW-0949">S-adenosyl-L-methionine</keyword>
<feature type="non-terminal residue" evidence="6">
    <location>
        <position position="202"/>
    </location>
</feature>
<sequence>SAAELRAYGQYKVYLLGGEPTTHPQFGDILDVCKDQGYKVVLTSNGLIAPKTWPLLKDRLDSFSFSMDGAHQATHEAMRGPKTWRPLLASMKHAVADGFQTRAIFTVTTANQADVFDAIDLADHIGLEMLSFHYFTPTGLGLDKPHFQIPPSEWAELCVQIRQAAAGRRLRVFYPPAFVTADQLPALRAAGYGGCTLSSAAE</sequence>
<dbReference type="AlphaFoldDB" id="A0A2V4MS53"/>
<dbReference type="RefSeq" id="WP_146259329.1">
    <property type="nucleotide sequence ID" value="NZ_PYBW01000267.1"/>
</dbReference>
<dbReference type="Proteomes" id="UP000248039">
    <property type="component" value="Unassembled WGS sequence"/>
</dbReference>
<gene>
    <name evidence="6" type="ORF">C7C46_33255</name>
</gene>
<dbReference type="InterPro" id="IPR013785">
    <property type="entry name" value="Aldolase_TIM"/>
</dbReference>
<organism evidence="6 7">
    <name type="scientific">Streptomyces tateyamensis</name>
    <dbReference type="NCBI Taxonomy" id="565073"/>
    <lineage>
        <taxon>Bacteria</taxon>
        <taxon>Bacillati</taxon>
        <taxon>Actinomycetota</taxon>
        <taxon>Actinomycetes</taxon>
        <taxon>Kitasatosporales</taxon>
        <taxon>Streptomycetaceae</taxon>
        <taxon>Streptomyces</taxon>
    </lineage>
</organism>